<dbReference type="Proteomes" id="UP001558652">
    <property type="component" value="Unassembled WGS sequence"/>
</dbReference>
<feature type="compositionally biased region" description="Low complexity" evidence="1">
    <location>
        <begin position="927"/>
        <end position="937"/>
    </location>
</feature>
<feature type="compositionally biased region" description="Basic residues" evidence="1">
    <location>
        <begin position="592"/>
        <end position="602"/>
    </location>
</feature>
<keyword evidence="2" id="KW-0732">Signal</keyword>
<feature type="signal peptide" evidence="2">
    <location>
        <begin position="1"/>
        <end position="16"/>
    </location>
</feature>
<feature type="region of interest" description="Disordered" evidence="1">
    <location>
        <begin position="1160"/>
        <end position="1226"/>
    </location>
</feature>
<dbReference type="PROSITE" id="PS51257">
    <property type="entry name" value="PROKAR_LIPOPROTEIN"/>
    <property type="match status" value="1"/>
</dbReference>
<feature type="region of interest" description="Disordered" evidence="1">
    <location>
        <begin position="681"/>
        <end position="700"/>
    </location>
</feature>
<feature type="compositionally biased region" description="Polar residues" evidence="1">
    <location>
        <begin position="938"/>
        <end position="948"/>
    </location>
</feature>
<sequence>MWLLRFLPLLLTTASCTNENTKWSKSATADRRQSDWIPLTGPCINCQPELPQPEATSGLLTSHVDALNSPIVRQPTPIRLSPTNNFQGQQNGMLAPAHQIQPHNFLQLPRIYTQNQFLAQPISPQLINGQFLSGSQLAEQFYNQNEQYDGRVSLSEHSGNRDPQLSLGLNSDLRNAHRIIAALDSEENHGPIQNPGAKYEGQAYNSSIAHGIDKNKEEVQILYVPVETLKGRMRNSGAVKTDPVNYFERETAQRSREPVQKETKTFRHPIQPLKQDFQIGQARPDQFPSQAILQTPPNIKIDGTRPPNDMLYPPSADGAQVSPDNIRQTTVKNDNIQENSQRTYRAKQGDNQRFVNLPYTGVNPKPTFKSIEHDIEPKVQNNSEYDEKTSQQPPNKYSEIPQPTLPPNQPPLSVYLETTEKIGNVLNLLKRSKTIPVLDSIGPESPHVFVGPSNLNPPAMYLKFELPYLSSLHADQLTGRLDELPFFVAPLNFQPPPGYSKIPFPAPHIGSVLVSNSTTLREFQNKITESRVTHTTTPTILEPYDIPLGIAPLSPQLPSLINSLQVEKETTTSPSTTAAIATETYTTLNPKNSRRNHFRGSQRHTTPETTTTRRPQSRQRRPYSNRSYPNRKNAYPETSTPITQQPEFEEEYNVPLNLQNDSGINTEFQVNTEANKENVQNLGNKNLNSNDFQSQYKPSDRQRDFNQGIQYNRNEDFQLVPHNQNKFVNQIDLDSLNYERPNRPVNLKDIVIEVETTTGPSVELKTYRTTLKDFNEGRLTPPLRQTQESLFKQNDGNFERQHLFDNKPAQKNQANKNFDGQEGIHEGRLLQPNSGSISNAYSPLTGIHRIRPLIEDSTNDTLYIPDQNTRTYLPEEKVLNEAINPNKFLNEQISVQIPVHVGIQTSEVRKDDSDINQGHINSLQSKNRQQQFNQRQRTIPSSIQFNGGSTRDLVQTTEFENHAQRIVSDLSIGPTISTDFVTTASPTIKDDINDNLKMPNHRLRYRPRTRNNSLRNRNQDQSVYSWTEKQINIPEVYSPETVSEKSTTPQTFVRIRGRVRGRGRTQSRQQDPITEPPNYPSSPSTTLYKTSTEPPNYQQETSDSFHPGRILVPTVSESDNQPNKHFLETTTSIYDGHDEITATSLGPSHKAVDDLTVRKQQNRVRGHRRPLRPTTSTTTTTTTTQPPGTKYLIRTRRPSHTQTRIQAGRGRIRRPTTSTTTESPTTQYITQQKPNNLVNFAQISDFPAYKTPSPNSDRFDSSFRNNFSINYVSRTPPEAQLTLTPNDAQLPIPYASYNAHSSTTHGPVGSLRKNVYEHDNYNDFQNIRADAPLNLNYNSYDGSKQGRTKFQNDNEPVVKTDQKVATDYWDADVSIQQSKSYVFMPETTILTTQPTKIQGKIQSKAIPSSGVEDQHPYGDYDDYFSYQESSQYSTLDHSSVPSNDQYKPIIAQSQGVKNEKKSHPETTIIVPNVDTGRITQKSQLEREENVQINASQPEQPVIFLGHLNNYKGETDKINLTNFIETAREPAAIVNDTVLDLTESYETVSNKQTDTDFIGKKVIWNIDTD</sequence>
<proteinExistence type="predicted"/>
<dbReference type="EMBL" id="JBFDAA010000008">
    <property type="protein sequence ID" value="KAL1130262.1"/>
    <property type="molecule type" value="Genomic_DNA"/>
</dbReference>
<feature type="compositionally biased region" description="Basic residues" evidence="1">
    <location>
        <begin position="1160"/>
        <end position="1171"/>
    </location>
</feature>
<evidence type="ECO:0000256" key="2">
    <source>
        <dbReference type="SAM" id="SignalP"/>
    </source>
</evidence>
<feature type="compositionally biased region" description="Basic residues" evidence="1">
    <location>
        <begin position="1055"/>
        <end position="1065"/>
    </location>
</feature>
<feature type="compositionally biased region" description="Polar residues" evidence="1">
    <location>
        <begin position="915"/>
        <end position="926"/>
    </location>
</feature>
<feature type="compositionally biased region" description="Polar residues" evidence="1">
    <location>
        <begin position="624"/>
        <end position="645"/>
    </location>
</feature>
<feature type="compositionally biased region" description="Low complexity" evidence="1">
    <location>
        <begin position="1174"/>
        <end position="1184"/>
    </location>
</feature>
<name>A0ABD0YG73_9HEMI</name>
<gene>
    <name evidence="3" type="ORF">AAG570_013200</name>
</gene>
<feature type="chain" id="PRO_5044786847" evidence="2">
    <location>
        <begin position="17"/>
        <end position="1568"/>
    </location>
</feature>
<feature type="region of interest" description="Disordered" evidence="1">
    <location>
        <begin position="1038"/>
        <end position="1123"/>
    </location>
</feature>
<accession>A0ABD0YG73</accession>
<evidence type="ECO:0000256" key="1">
    <source>
        <dbReference type="SAM" id="MobiDB-lite"/>
    </source>
</evidence>
<feature type="compositionally biased region" description="Polar residues" evidence="1">
    <location>
        <begin position="681"/>
        <end position="697"/>
    </location>
</feature>
<feature type="region of interest" description="Disordered" evidence="1">
    <location>
        <begin position="355"/>
        <end position="408"/>
    </location>
</feature>
<feature type="compositionally biased region" description="Polar residues" evidence="1">
    <location>
        <begin position="1040"/>
        <end position="1051"/>
    </location>
</feature>
<protein>
    <submittedName>
        <fullName evidence="3">Uncharacterized protein</fullName>
    </submittedName>
</protein>
<evidence type="ECO:0000313" key="3">
    <source>
        <dbReference type="EMBL" id="KAL1130262.1"/>
    </source>
</evidence>
<organism evidence="3 4">
    <name type="scientific">Ranatra chinensis</name>
    <dbReference type="NCBI Taxonomy" id="642074"/>
    <lineage>
        <taxon>Eukaryota</taxon>
        <taxon>Metazoa</taxon>
        <taxon>Ecdysozoa</taxon>
        <taxon>Arthropoda</taxon>
        <taxon>Hexapoda</taxon>
        <taxon>Insecta</taxon>
        <taxon>Pterygota</taxon>
        <taxon>Neoptera</taxon>
        <taxon>Paraneoptera</taxon>
        <taxon>Hemiptera</taxon>
        <taxon>Heteroptera</taxon>
        <taxon>Panheteroptera</taxon>
        <taxon>Nepomorpha</taxon>
        <taxon>Nepidae</taxon>
        <taxon>Ranatrinae</taxon>
        <taxon>Ranatra</taxon>
    </lineage>
</organism>
<feature type="region of interest" description="Disordered" evidence="1">
    <location>
        <begin position="568"/>
        <end position="645"/>
    </location>
</feature>
<feature type="compositionally biased region" description="Polar residues" evidence="1">
    <location>
        <begin position="1081"/>
        <end position="1104"/>
    </location>
</feature>
<reference evidence="3 4" key="1">
    <citation type="submission" date="2024-07" db="EMBL/GenBank/DDBJ databases">
        <title>Chromosome-level genome assembly of the water stick insect Ranatra chinensis (Heteroptera: Nepidae).</title>
        <authorList>
            <person name="Liu X."/>
        </authorList>
    </citation>
    <scope>NUCLEOTIDE SEQUENCE [LARGE SCALE GENOMIC DNA]</scope>
    <source>
        <strain evidence="3">Cailab_2021Rc</strain>
        <tissue evidence="3">Muscle</tissue>
    </source>
</reference>
<evidence type="ECO:0000313" key="4">
    <source>
        <dbReference type="Proteomes" id="UP001558652"/>
    </source>
</evidence>
<feature type="compositionally biased region" description="Low complexity" evidence="1">
    <location>
        <begin position="571"/>
        <end position="587"/>
    </location>
</feature>
<feature type="compositionally biased region" description="Low complexity" evidence="1">
    <location>
        <begin position="1215"/>
        <end position="1226"/>
    </location>
</feature>
<feature type="compositionally biased region" description="Low complexity" evidence="1">
    <location>
        <begin position="603"/>
        <end position="614"/>
    </location>
</feature>
<feature type="region of interest" description="Disordered" evidence="1">
    <location>
        <begin position="909"/>
        <end position="948"/>
    </location>
</feature>
<keyword evidence="4" id="KW-1185">Reference proteome</keyword>
<comment type="caution">
    <text evidence="3">The sequence shown here is derived from an EMBL/GenBank/DDBJ whole genome shotgun (WGS) entry which is preliminary data.</text>
</comment>